<dbReference type="Pfam" id="PF13505">
    <property type="entry name" value="OMP_b-brl"/>
    <property type="match status" value="1"/>
</dbReference>
<evidence type="ECO:0000256" key="2">
    <source>
        <dbReference type="SAM" id="SignalP"/>
    </source>
</evidence>
<evidence type="ECO:0000313" key="5">
    <source>
        <dbReference type="Proteomes" id="UP000824246"/>
    </source>
</evidence>
<dbReference type="Gene3D" id="2.40.160.20">
    <property type="match status" value="1"/>
</dbReference>
<organism evidence="4 5">
    <name type="scientific">Candidatus Barnesiella excrementipullorum</name>
    <dbReference type="NCBI Taxonomy" id="2838479"/>
    <lineage>
        <taxon>Bacteria</taxon>
        <taxon>Pseudomonadati</taxon>
        <taxon>Bacteroidota</taxon>
        <taxon>Bacteroidia</taxon>
        <taxon>Bacteroidales</taxon>
        <taxon>Barnesiellaceae</taxon>
        <taxon>Barnesiella</taxon>
    </lineage>
</organism>
<protein>
    <submittedName>
        <fullName evidence="4">Porin family protein</fullName>
    </submittedName>
</protein>
<dbReference type="AlphaFoldDB" id="A0A9D1VPQ7"/>
<evidence type="ECO:0000313" key="4">
    <source>
        <dbReference type="EMBL" id="HIX44759.1"/>
    </source>
</evidence>
<gene>
    <name evidence="4" type="ORF">H9982_00920</name>
</gene>
<sequence length="172" mass="19540">MKLLKHLLLAITLIVVATGTASAQKGMSGIGVNLGFDYYIFESSLLNKWAIKYQYNFSNYYRIEPVISYSYTLVESDENLNPTSFEIGVNNHFFLTKVKRFRPYAIAGIGYMHLTCNDYGKLVELPTFYFCGGIGIDYRLSHKWSMQASLCYLGNFDSCATIDFVLGIAYNF</sequence>
<dbReference type="Proteomes" id="UP000824246">
    <property type="component" value="Unassembled WGS sequence"/>
</dbReference>
<evidence type="ECO:0000256" key="1">
    <source>
        <dbReference type="ARBA" id="ARBA00022729"/>
    </source>
</evidence>
<dbReference type="SUPFAM" id="SSF56925">
    <property type="entry name" value="OMPA-like"/>
    <property type="match status" value="1"/>
</dbReference>
<proteinExistence type="predicted"/>
<keyword evidence="1 2" id="KW-0732">Signal</keyword>
<feature type="chain" id="PRO_5039110004" evidence="2">
    <location>
        <begin position="24"/>
        <end position="172"/>
    </location>
</feature>
<reference evidence="4" key="2">
    <citation type="submission" date="2021-04" db="EMBL/GenBank/DDBJ databases">
        <authorList>
            <person name="Gilroy R."/>
        </authorList>
    </citation>
    <scope>NUCLEOTIDE SEQUENCE</scope>
    <source>
        <strain evidence="4">ChiHjej12B11-16260</strain>
    </source>
</reference>
<feature type="signal peptide" evidence="2">
    <location>
        <begin position="1"/>
        <end position="23"/>
    </location>
</feature>
<dbReference type="InterPro" id="IPR011250">
    <property type="entry name" value="OMP/PagP_B-barrel"/>
</dbReference>
<name>A0A9D1VPQ7_9BACT</name>
<accession>A0A9D1VPQ7</accession>
<feature type="domain" description="Outer membrane protein beta-barrel" evidence="3">
    <location>
        <begin position="9"/>
        <end position="172"/>
    </location>
</feature>
<dbReference type="EMBL" id="DXFB01000023">
    <property type="protein sequence ID" value="HIX44759.1"/>
    <property type="molecule type" value="Genomic_DNA"/>
</dbReference>
<evidence type="ECO:0000259" key="3">
    <source>
        <dbReference type="Pfam" id="PF13505"/>
    </source>
</evidence>
<comment type="caution">
    <text evidence="4">The sequence shown here is derived from an EMBL/GenBank/DDBJ whole genome shotgun (WGS) entry which is preliminary data.</text>
</comment>
<dbReference type="InterPro" id="IPR027385">
    <property type="entry name" value="Beta-barrel_OMP"/>
</dbReference>
<reference evidence="4" key="1">
    <citation type="journal article" date="2021" name="PeerJ">
        <title>Extensive microbial diversity within the chicken gut microbiome revealed by metagenomics and culture.</title>
        <authorList>
            <person name="Gilroy R."/>
            <person name="Ravi A."/>
            <person name="Getino M."/>
            <person name="Pursley I."/>
            <person name="Horton D.L."/>
            <person name="Alikhan N.F."/>
            <person name="Baker D."/>
            <person name="Gharbi K."/>
            <person name="Hall N."/>
            <person name="Watson M."/>
            <person name="Adriaenssens E.M."/>
            <person name="Foster-Nyarko E."/>
            <person name="Jarju S."/>
            <person name="Secka A."/>
            <person name="Antonio M."/>
            <person name="Oren A."/>
            <person name="Chaudhuri R.R."/>
            <person name="La Ragione R."/>
            <person name="Hildebrand F."/>
            <person name="Pallen M.J."/>
        </authorList>
    </citation>
    <scope>NUCLEOTIDE SEQUENCE</scope>
    <source>
        <strain evidence="4">ChiHjej12B11-16260</strain>
    </source>
</reference>